<organism evidence="2 3">
    <name type="scientific">Cellulophaga baltica</name>
    <dbReference type="NCBI Taxonomy" id="76594"/>
    <lineage>
        <taxon>Bacteria</taxon>
        <taxon>Pseudomonadati</taxon>
        <taxon>Bacteroidota</taxon>
        <taxon>Flavobacteriia</taxon>
        <taxon>Flavobacteriales</taxon>
        <taxon>Flavobacteriaceae</taxon>
        <taxon>Cellulophaga</taxon>
    </lineage>
</organism>
<dbReference type="AlphaFoldDB" id="A0A1G7DCH3"/>
<reference evidence="3" key="1">
    <citation type="submission" date="2016-10" db="EMBL/GenBank/DDBJ databases">
        <authorList>
            <person name="Varghese N."/>
            <person name="Submissions S."/>
        </authorList>
    </citation>
    <scope>NUCLEOTIDE SEQUENCE [LARGE SCALE GENOMIC DNA]</scope>
    <source>
        <strain evidence="3">DSM 24729</strain>
    </source>
</reference>
<keyword evidence="1" id="KW-1133">Transmembrane helix</keyword>
<evidence type="ECO:0000256" key="1">
    <source>
        <dbReference type="SAM" id="Phobius"/>
    </source>
</evidence>
<name>A0A1G7DCH3_9FLAO</name>
<feature type="transmembrane region" description="Helical" evidence="1">
    <location>
        <begin position="56"/>
        <end position="80"/>
    </location>
</feature>
<proteinExistence type="predicted"/>
<sequence>MNIAAYLILGGIILALVINFAISSNNIFKIVSYCLEQNSVSNYWPMFFKSSFSFRALISSTLGLIVALMIFLVITPYILIRTFSKKESLINAAELSEPVKESYLNSEVQKTKEDPNRFMPK</sequence>
<dbReference type="EMBL" id="FNBD01000001">
    <property type="protein sequence ID" value="SDE48670.1"/>
    <property type="molecule type" value="Genomic_DNA"/>
</dbReference>
<dbReference type="Proteomes" id="UP000182114">
    <property type="component" value="Unassembled WGS sequence"/>
</dbReference>
<keyword evidence="3" id="KW-1185">Reference proteome</keyword>
<protein>
    <submittedName>
        <fullName evidence="2">Uncharacterized protein</fullName>
    </submittedName>
</protein>
<keyword evidence="1" id="KW-0812">Transmembrane</keyword>
<dbReference type="RefSeq" id="WP_024482050.1">
    <property type="nucleotide sequence ID" value="NZ_CANMGP010000001.1"/>
</dbReference>
<gene>
    <name evidence="2" type="ORF">SAMN04487992_101450</name>
</gene>
<evidence type="ECO:0000313" key="2">
    <source>
        <dbReference type="EMBL" id="SDE48670.1"/>
    </source>
</evidence>
<evidence type="ECO:0000313" key="3">
    <source>
        <dbReference type="Proteomes" id="UP000182114"/>
    </source>
</evidence>
<accession>A0A1G7DCH3</accession>
<keyword evidence="1" id="KW-0472">Membrane</keyword>